<organism evidence="2 3">
    <name type="scientific">Candidatus Roizmanbacteria bacterium CG07_land_8_20_14_0_80_34_15</name>
    <dbReference type="NCBI Taxonomy" id="1974849"/>
    <lineage>
        <taxon>Bacteria</taxon>
        <taxon>Candidatus Roizmaniibacteriota</taxon>
    </lineage>
</organism>
<dbReference type="InterPro" id="IPR036019">
    <property type="entry name" value="MscL_channel"/>
</dbReference>
<proteinExistence type="predicted"/>
<keyword evidence="1" id="KW-0812">Transmembrane</keyword>
<dbReference type="SUPFAM" id="SSF81330">
    <property type="entry name" value="Gated mechanosensitive channel"/>
    <property type="match status" value="1"/>
</dbReference>
<dbReference type="Gene3D" id="1.10.1200.120">
    <property type="entry name" value="Large-conductance mechanosensitive channel, MscL, domain 1"/>
    <property type="match status" value="1"/>
</dbReference>
<comment type="caution">
    <text evidence="2">The sequence shown here is derived from an EMBL/GenBank/DDBJ whole genome shotgun (WGS) entry which is preliminary data.</text>
</comment>
<sequence>MYFKLGQNKILWGHFVSSCIDFLILAFVVYFVVKALRLERIDRKKDPDK</sequence>
<evidence type="ECO:0000256" key="1">
    <source>
        <dbReference type="SAM" id="Phobius"/>
    </source>
</evidence>
<keyword evidence="1" id="KW-1133">Transmembrane helix</keyword>
<evidence type="ECO:0008006" key="4">
    <source>
        <dbReference type="Google" id="ProtNLM"/>
    </source>
</evidence>
<dbReference type="EMBL" id="PEWY01000087">
    <property type="protein sequence ID" value="PIU37013.1"/>
    <property type="molecule type" value="Genomic_DNA"/>
</dbReference>
<reference evidence="3" key="1">
    <citation type="submission" date="2017-09" db="EMBL/GenBank/DDBJ databases">
        <title>Depth-based differentiation of microbial function through sediment-hosted aquifers and enrichment of novel symbionts in the deep terrestrial subsurface.</title>
        <authorList>
            <person name="Probst A.J."/>
            <person name="Ladd B."/>
            <person name="Jarett J.K."/>
            <person name="Geller-Mcgrath D.E."/>
            <person name="Sieber C.M.K."/>
            <person name="Emerson J.B."/>
            <person name="Anantharaman K."/>
            <person name="Thomas B.C."/>
            <person name="Malmstrom R."/>
            <person name="Stieglmeier M."/>
            <person name="Klingl A."/>
            <person name="Woyke T."/>
            <person name="Ryan C.M."/>
            <person name="Banfield J.F."/>
        </authorList>
    </citation>
    <scope>NUCLEOTIDE SEQUENCE [LARGE SCALE GENOMIC DNA]</scope>
</reference>
<accession>A0A2M6YU69</accession>
<dbReference type="AlphaFoldDB" id="A0A2M6YU69"/>
<gene>
    <name evidence="2" type="ORF">COT02_03040</name>
</gene>
<feature type="transmembrane region" description="Helical" evidence="1">
    <location>
        <begin position="12"/>
        <end position="33"/>
    </location>
</feature>
<dbReference type="Proteomes" id="UP000230184">
    <property type="component" value="Unassembled WGS sequence"/>
</dbReference>
<dbReference type="Pfam" id="PF01741">
    <property type="entry name" value="MscL"/>
    <property type="match status" value="1"/>
</dbReference>
<protein>
    <recommendedName>
        <fullName evidence="4">Large conductance mechanosensitive channel protein MscL</fullName>
    </recommendedName>
</protein>
<evidence type="ECO:0000313" key="2">
    <source>
        <dbReference type="EMBL" id="PIU37013.1"/>
    </source>
</evidence>
<keyword evidence="1" id="KW-0472">Membrane</keyword>
<evidence type="ECO:0000313" key="3">
    <source>
        <dbReference type="Proteomes" id="UP000230184"/>
    </source>
</evidence>
<name>A0A2M6YU69_9BACT</name>
<dbReference type="InterPro" id="IPR037673">
    <property type="entry name" value="MSC/AndL"/>
</dbReference>